<proteinExistence type="predicted"/>
<reference evidence="2" key="1">
    <citation type="submission" date="2019-12" db="EMBL/GenBank/DDBJ databases">
        <title>An insight into the sialome of adult female Ixodes ricinus ticks feeding for 6 days.</title>
        <authorList>
            <person name="Perner J."/>
            <person name="Ribeiro J.M.C."/>
        </authorList>
    </citation>
    <scope>NUCLEOTIDE SEQUENCE</scope>
    <source>
        <strain evidence="2">Semi-engorged</strain>
        <tissue evidence="2">Salivary glands</tissue>
    </source>
</reference>
<dbReference type="AlphaFoldDB" id="A0A6B0TU96"/>
<sequence>MGRLLACTPMVALVSLVPYSSVTLPKIFVLAASRNFIKGCRLFIHNPGILSAEGKLQQSTSTEAMRVPCLE</sequence>
<feature type="signal peptide" evidence="1">
    <location>
        <begin position="1"/>
        <end position="22"/>
    </location>
</feature>
<organism evidence="2">
    <name type="scientific">Ixodes ricinus</name>
    <name type="common">Common tick</name>
    <name type="synonym">Acarus ricinus</name>
    <dbReference type="NCBI Taxonomy" id="34613"/>
    <lineage>
        <taxon>Eukaryota</taxon>
        <taxon>Metazoa</taxon>
        <taxon>Ecdysozoa</taxon>
        <taxon>Arthropoda</taxon>
        <taxon>Chelicerata</taxon>
        <taxon>Arachnida</taxon>
        <taxon>Acari</taxon>
        <taxon>Parasitiformes</taxon>
        <taxon>Ixodida</taxon>
        <taxon>Ixodoidea</taxon>
        <taxon>Ixodidae</taxon>
        <taxon>Ixodinae</taxon>
        <taxon>Ixodes</taxon>
    </lineage>
</organism>
<accession>A0A6B0TU96</accession>
<feature type="chain" id="PRO_5025486436" evidence="1">
    <location>
        <begin position="23"/>
        <end position="71"/>
    </location>
</feature>
<protein>
    <submittedName>
        <fullName evidence="2">Putative secreted protein</fullName>
    </submittedName>
</protein>
<dbReference type="EMBL" id="GIFC01000715">
    <property type="protein sequence ID" value="MXU82798.1"/>
    <property type="molecule type" value="Transcribed_RNA"/>
</dbReference>
<name>A0A6B0TU96_IXORI</name>
<evidence type="ECO:0000256" key="1">
    <source>
        <dbReference type="SAM" id="SignalP"/>
    </source>
</evidence>
<evidence type="ECO:0000313" key="2">
    <source>
        <dbReference type="EMBL" id="MXU82798.1"/>
    </source>
</evidence>
<keyword evidence="1" id="KW-0732">Signal</keyword>